<evidence type="ECO:0000313" key="2">
    <source>
        <dbReference type="Proteomes" id="UP001605036"/>
    </source>
</evidence>
<sequence length="85" mass="9534">MRFSYLAFSATAAFMQHLVLYFWNRFEVPALHHFLRRRALLQQQGLHITSSAILTSAVQVSRMNGAGDARNLTINPGEPRASFAG</sequence>
<dbReference type="PANTHER" id="PTHR21650">
    <property type="entry name" value="MEMBRALIN/KINETOCHORE PROTEIN NUF2"/>
    <property type="match status" value="1"/>
</dbReference>
<reference evidence="1 2" key="1">
    <citation type="submission" date="2024-09" db="EMBL/GenBank/DDBJ databases">
        <title>Chromosome-scale assembly of Riccia fluitans.</title>
        <authorList>
            <person name="Paukszto L."/>
            <person name="Sawicki J."/>
            <person name="Karawczyk K."/>
            <person name="Piernik-Szablinska J."/>
            <person name="Szczecinska M."/>
            <person name="Mazdziarz M."/>
        </authorList>
    </citation>
    <scope>NUCLEOTIDE SEQUENCE [LARGE SCALE GENOMIC DNA]</scope>
    <source>
        <strain evidence="1">Rf_01</strain>
        <tissue evidence="1">Aerial parts of the thallus</tissue>
    </source>
</reference>
<evidence type="ECO:0000313" key="1">
    <source>
        <dbReference type="EMBL" id="KAL2632798.1"/>
    </source>
</evidence>
<comment type="caution">
    <text evidence="1">The sequence shown here is derived from an EMBL/GenBank/DDBJ whole genome shotgun (WGS) entry which is preliminary data.</text>
</comment>
<dbReference type="Proteomes" id="UP001605036">
    <property type="component" value="Unassembled WGS sequence"/>
</dbReference>
<keyword evidence="2" id="KW-1185">Reference proteome</keyword>
<gene>
    <name evidence="1" type="ORF">R1flu_004277</name>
</gene>
<dbReference type="PANTHER" id="PTHR21650:SF4">
    <property type="entry name" value="MEMBRALIN"/>
    <property type="match status" value="1"/>
</dbReference>
<dbReference type="EMBL" id="JBHFFA010000003">
    <property type="protein sequence ID" value="KAL2632798.1"/>
    <property type="molecule type" value="Genomic_DNA"/>
</dbReference>
<evidence type="ECO:0008006" key="3">
    <source>
        <dbReference type="Google" id="ProtNLM"/>
    </source>
</evidence>
<accession>A0ABD1YQE4</accession>
<name>A0ABD1YQE4_9MARC</name>
<protein>
    <recommendedName>
        <fullName evidence="3">Secreted protein</fullName>
    </recommendedName>
</protein>
<proteinExistence type="predicted"/>
<dbReference type="AlphaFoldDB" id="A0ABD1YQE4"/>
<organism evidence="1 2">
    <name type="scientific">Riccia fluitans</name>
    <dbReference type="NCBI Taxonomy" id="41844"/>
    <lineage>
        <taxon>Eukaryota</taxon>
        <taxon>Viridiplantae</taxon>
        <taxon>Streptophyta</taxon>
        <taxon>Embryophyta</taxon>
        <taxon>Marchantiophyta</taxon>
        <taxon>Marchantiopsida</taxon>
        <taxon>Marchantiidae</taxon>
        <taxon>Marchantiales</taxon>
        <taxon>Ricciaceae</taxon>
        <taxon>Riccia</taxon>
    </lineage>
</organism>